<keyword evidence="1 4" id="KW-0489">Methyltransferase</keyword>
<dbReference type="InterPro" id="IPR004398">
    <property type="entry name" value="RNA_MeTrfase_RsmD"/>
</dbReference>
<dbReference type="EMBL" id="CP130612">
    <property type="protein sequence ID" value="WKW12422.1"/>
    <property type="molecule type" value="Genomic_DNA"/>
</dbReference>
<sequence length="188" mass="20450">MAELRIIAGRWRGRRIQVPESGVRPTADRVREAWMSILQPHIPDALVLDLCAGSGALGLECLSRGATHCDFVEQDPKVAKVLKANIATLKAEAVSTVHLADAVQFTSQLPTSNSQRAVERPYTLSLADPPYATDTALRLASIWLEHPFSDIFCLEHSAAVSLPDATAGATTDRRRYGDTAITIYRLSA</sequence>
<dbReference type="KEGG" id="pspc:Strain318_001712"/>
<dbReference type="InterPro" id="IPR029063">
    <property type="entry name" value="SAM-dependent_MTases_sf"/>
</dbReference>
<evidence type="ECO:0000313" key="3">
    <source>
        <dbReference type="EMBL" id="WKW12422.1"/>
    </source>
</evidence>
<dbReference type="PANTHER" id="PTHR43542:SF1">
    <property type="entry name" value="METHYLTRANSFERASE"/>
    <property type="match status" value="1"/>
</dbReference>
<dbReference type="Gene3D" id="3.40.50.150">
    <property type="entry name" value="Vaccinia Virus protein VP39"/>
    <property type="match status" value="1"/>
</dbReference>
<keyword evidence="2 4" id="KW-0808">Transferase</keyword>
<dbReference type="SUPFAM" id="SSF53335">
    <property type="entry name" value="S-adenosyl-L-methionine-dependent methyltransferases"/>
    <property type="match status" value="1"/>
</dbReference>
<dbReference type="Pfam" id="PF03602">
    <property type="entry name" value="Cons_hypoth95"/>
    <property type="match status" value="1"/>
</dbReference>
<accession>A0AA49Q828</accession>
<evidence type="ECO:0000313" key="5">
    <source>
        <dbReference type="Proteomes" id="UP001229955"/>
    </source>
</evidence>
<name>A0AA49Q828_9BACT</name>
<dbReference type="PANTHER" id="PTHR43542">
    <property type="entry name" value="METHYLTRANSFERASE"/>
    <property type="match status" value="1"/>
</dbReference>
<proteinExistence type="predicted"/>
<dbReference type="EC" id="2.1.1.171" evidence="4"/>
<dbReference type="CDD" id="cd02440">
    <property type="entry name" value="AdoMet_MTases"/>
    <property type="match status" value="1"/>
</dbReference>
<reference evidence="4" key="1">
    <citation type="submission" date="2023-07" db="EMBL/GenBank/DDBJ databases">
        <authorList>
            <person name="Haufschild T."/>
            <person name="Kallscheuer N."/>
            <person name="Hammer J."/>
            <person name="Kohn T."/>
            <person name="Kabuu M."/>
            <person name="Jogler M."/>
            <person name="Wohfarth N."/>
            <person name="Heuer A."/>
            <person name="Rohde M."/>
            <person name="van Teeseling M.C.F."/>
            <person name="Jogler C."/>
        </authorList>
    </citation>
    <scope>NUCLEOTIDE SEQUENCE</scope>
    <source>
        <strain evidence="3">Strain 138</strain>
        <strain evidence="4">Strain 318</strain>
    </source>
</reference>
<accession>A0AA49JV49</accession>
<dbReference type="PIRSF" id="PIRSF004553">
    <property type="entry name" value="CHP00095"/>
    <property type="match status" value="1"/>
</dbReference>
<dbReference type="AlphaFoldDB" id="A0AA49Q828"/>
<dbReference type="NCBIfam" id="TIGR00095">
    <property type="entry name" value="16S rRNA (guanine(966)-N(2))-methyltransferase RsmD"/>
    <property type="match status" value="1"/>
</dbReference>
<dbReference type="GO" id="GO:0052913">
    <property type="term" value="F:16S rRNA (guanine(966)-N(2))-methyltransferase activity"/>
    <property type="evidence" value="ECO:0007669"/>
    <property type="project" value="UniProtKB-EC"/>
</dbReference>
<dbReference type="EMBL" id="CP130613">
    <property type="protein sequence ID" value="WKW15329.1"/>
    <property type="molecule type" value="Genomic_DNA"/>
</dbReference>
<gene>
    <name evidence="4" type="primary">rsmD</name>
    <name evidence="3" type="ORF">Strain138_001713</name>
    <name evidence="4" type="ORF">Strain318_001712</name>
</gene>
<evidence type="ECO:0000256" key="2">
    <source>
        <dbReference type="ARBA" id="ARBA00022679"/>
    </source>
</evidence>
<evidence type="ECO:0000313" key="4">
    <source>
        <dbReference type="EMBL" id="WKW15329.1"/>
    </source>
</evidence>
<keyword evidence="5" id="KW-1185">Reference proteome</keyword>
<dbReference type="RefSeq" id="WP_367885299.1">
    <property type="nucleotide sequence ID" value="NZ_CP130612.1"/>
</dbReference>
<organism evidence="4 5">
    <name type="scientific">Pseudogemmatithrix spongiicola</name>
    <dbReference type="NCBI Taxonomy" id="3062599"/>
    <lineage>
        <taxon>Bacteria</taxon>
        <taxon>Pseudomonadati</taxon>
        <taxon>Gemmatimonadota</taxon>
        <taxon>Gemmatimonadia</taxon>
        <taxon>Gemmatimonadales</taxon>
        <taxon>Gemmatimonadaceae</taxon>
        <taxon>Pseudogemmatithrix</taxon>
    </lineage>
</organism>
<dbReference type="Proteomes" id="UP001229955">
    <property type="component" value="Chromosome"/>
</dbReference>
<protein>
    <submittedName>
        <fullName evidence="4">16S rRNA (Guanine(966)-N(2))-methyltransferase RsmD</fullName>
        <ecNumber evidence="4">2.1.1.171</ecNumber>
    </submittedName>
</protein>
<evidence type="ECO:0000256" key="1">
    <source>
        <dbReference type="ARBA" id="ARBA00022603"/>
    </source>
</evidence>